<evidence type="ECO:0000313" key="2">
    <source>
        <dbReference type="Proteomes" id="UP000031449"/>
    </source>
</evidence>
<organism evidence="1 2">
    <name type="scientific">Jeotgalibacillus malaysiensis</name>
    <dbReference type="NCBI Taxonomy" id="1508404"/>
    <lineage>
        <taxon>Bacteria</taxon>
        <taxon>Bacillati</taxon>
        <taxon>Bacillota</taxon>
        <taxon>Bacilli</taxon>
        <taxon>Bacillales</taxon>
        <taxon>Caryophanaceae</taxon>
        <taxon>Jeotgalibacillus</taxon>
    </lineage>
</organism>
<dbReference type="BioCyc" id="JESP1508404:G14D9-9305-MONOMER"/>
<dbReference type="KEGG" id="jeo:JMA_01010"/>
<accession>A0A0B5ALN5</accession>
<gene>
    <name evidence="1" type="ORF">JMA_01010</name>
</gene>
<dbReference type="AlphaFoldDB" id="A0A0B5ALN5"/>
<sequence>MEKMSGMKLMAGHSKDGQMKEIWLWLMRFMNFLMKIVYGMKEFRGELWRLK</sequence>
<reference evidence="1 2" key="1">
    <citation type="submission" date="2014-08" db="EMBL/GenBank/DDBJ databases">
        <title>Complete genome of a marine bacteria Jeotgalibacillus malaysiensis.</title>
        <authorList>
            <person name="Yaakop A.S."/>
            <person name="Chan K.-G."/>
            <person name="Goh K.M."/>
        </authorList>
    </citation>
    <scope>NUCLEOTIDE SEQUENCE [LARGE SCALE GENOMIC DNA]</scope>
    <source>
        <strain evidence="1 2">D5</strain>
    </source>
</reference>
<dbReference type="HOGENOM" id="CLU_3099731_0_0_9"/>
<proteinExistence type="predicted"/>
<evidence type="ECO:0000313" key="1">
    <source>
        <dbReference type="EMBL" id="AJD89418.1"/>
    </source>
</evidence>
<dbReference type="STRING" id="1508404.JMA_01010"/>
<protein>
    <submittedName>
        <fullName evidence="1">Uncharacterized protein</fullName>
    </submittedName>
</protein>
<dbReference type="Proteomes" id="UP000031449">
    <property type="component" value="Chromosome"/>
</dbReference>
<name>A0A0B5ALN5_9BACL</name>
<dbReference type="EMBL" id="CP009416">
    <property type="protein sequence ID" value="AJD89418.1"/>
    <property type="molecule type" value="Genomic_DNA"/>
</dbReference>
<keyword evidence="2" id="KW-1185">Reference proteome</keyword>